<keyword evidence="4" id="KW-1185">Reference proteome</keyword>
<organism evidence="3 4">
    <name type="scientific">Polyangium spumosum</name>
    <dbReference type="NCBI Taxonomy" id="889282"/>
    <lineage>
        <taxon>Bacteria</taxon>
        <taxon>Pseudomonadati</taxon>
        <taxon>Myxococcota</taxon>
        <taxon>Polyangia</taxon>
        <taxon>Polyangiales</taxon>
        <taxon>Polyangiaceae</taxon>
        <taxon>Polyangium</taxon>
    </lineage>
</organism>
<evidence type="ECO:0000313" key="4">
    <source>
        <dbReference type="Proteomes" id="UP000440224"/>
    </source>
</evidence>
<dbReference type="PANTHER" id="PTHR21240:SF28">
    <property type="entry name" value="ISO-OROTATE DECARBOXYLASE (EUROFUNG)"/>
    <property type="match status" value="1"/>
</dbReference>
<evidence type="ECO:0000313" key="3">
    <source>
        <dbReference type="EMBL" id="MRG92332.1"/>
    </source>
</evidence>
<dbReference type="EMBL" id="WJIE01000003">
    <property type="protein sequence ID" value="MRG92332.1"/>
    <property type="molecule type" value="Genomic_DNA"/>
</dbReference>
<reference evidence="3 4" key="1">
    <citation type="submission" date="2019-10" db="EMBL/GenBank/DDBJ databases">
        <title>A soil myxobacterium in the family Polyangiaceae.</title>
        <authorList>
            <person name="Li Y."/>
            <person name="Wang J."/>
        </authorList>
    </citation>
    <scope>NUCLEOTIDE SEQUENCE [LARGE SCALE GENOMIC DNA]</scope>
    <source>
        <strain evidence="3 4">DSM 14734</strain>
    </source>
</reference>
<keyword evidence="3" id="KW-0378">Hydrolase</keyword>
<dbReference type="GO" id="GO:0019748">
    <property type="term" value="P:secondary metabolic process"/>
    <property type="evidence" value="ECO:0007669"/>
    <property type="project" value="TreeGrafter"/>
</dbReference>
<dbReference type="InterPro" id="IPR032466">
    <property type="entry name" value="Metal_Hydrolase"/>
</dbReference>
<dbReference type="InterPro" id="IPR032465">
    <property type="entry name" value="ACMSD"/>
</dbReference>
<protein>
    <submittedName>
        <fullName evidence="3">Amidohydrolase family protein</fullName>
    </submittedName>
</protein>
<comment type="caution">
    <text evidence="3">The sequence shown here is derived from an EMBL/GenBank/DDBJ whole genome shotgun (WGS) entry which is preliminary data.</text>
</comment>
<dbReference type="RefSeq" id="WP_153819221.1">
    <property type="nucleotide sequence ID" value="NZ_WJIE01000003.1"/>
</dbReference>
<evidence type="ECO:0000259" key="2">
    <source>
        <dbReference type="Pfam" id="PF04909"/>
    </source>
</evidence>
<feature type="domain" description="Amidohydrolase-related" evidence="2">
    <location>
        <begin position="97"/>
        <end position="383"/>
    </location>
</feature>
<sequence length="387" mass="43500">MRDGFRILDADRHVIEPIDLWRKYLPPELAASAPYMVDIPTTESLPARIHRLGEKGLLPPLPVPMLAGEPVWHKLTERARVELAWTSYRRAGQMVAGASPEAQLEAMDRTGIDAALLYPTFAMYLVGIDGLDPRLAAELAGAYNAWLHDFCGRDHARLLGVGLISPHDPAGMVAQLDRVAAYGWKVVVLRPNPIQGRTLGHPAYEPFWAECERRSIAVAIHEGTHARSPAAGADRFDTRFALHACSHPMEQMMALLALIDGGVLERHPGLRVSFLESGCGWLPYWLWRLDEIEYKSLAYEVAEHVRRPPSEYFRRQGLVAFEPEEPYLADVLRHIGEEHLVFGTDFPHLDHDDRIVDRALALRERIPGDALRKMLWDNAARFCGLDG</sequence>
<name>A0A6N7PJL4_9BACT</name>
<accession>A0A6N7PJL4</accession>
<evidence type="ECO:0000256" key="1">
    <source>
        <dbReference type="ARBA" id="ARBA00023239"/>
    </source>
</evidence>
<gene>
    <name evidence="3" type="ORF">GF068_10385</name>
</gene>
<dbReference type="Gene3D" id="3.20.20.140">
    <property type="entry name" value="Metal-dependent hydrolases"/>
    <property type="match status" value="1"/>
</dbReference>
<dbReference type="SUPFAM" id="SSF51556">
    <property type="entry name" value="Metallo-dependent hydrolases"/>
    <property type="match status" value="1"/>
</dbReference>
<dbReference type="GO" id="GO:0005737">
    <property type="term" value="C:cytoplasm"/>
    <property type="evidence" value="ECO:0007669"/>
    <property type="project" value="TreeGrafter"/>
</dbReference>
<dbReference type="InterPro" id="IPR006680">
    <property type="entry name" value="Amidohydro-rel"/>
</dbReference>
<dbReference type="GO" id="GO:0016787">
    <property type="term" value="F:hydrolase activity"/>
    <property type="evidence" value="ECO:0007669"/>
    <property type="project" value="UniProtKB-KW"/>
</dbReference>
<dbReference type="Pfam" id="PF04909">
    <property type="entry name" value="Amidohydro_2"/>
    <property type="match status" value="1"/>
</dbReference>
<proteinExistence type="predicted"/>
<dbReference type="OrthoDB" id="149172at2"/>
<dbReference type="PANTHER" id="PTHR21240">
    <property type="entry name" value="2-AMINO-3-CARBOXYLMUCONATE-6-SEMIALDEHYDE DECARBOXYLASE"/>
    <property type="match status" value="1"/>
</dbReference>
<keyword evidence="1" id="KW-0456">Lyase</keyword>
<dbReference type="GO" id="GO:0016831">
    <property type="term" value="F:carboxy-lyase activity"/>
    <property type="evidence" value="ECO:0007669"/>
    <property type="project" value="InterPro"/>
</dbReference>
<dbReference type="AlphaFoldDB" id="A0A6N7PJL4"/>
<dbReference type="Proteomes" id="UP000440224">
    <property type="component" value="Unassembled WGS sequence"/>
</dbReference>